<name>A0A1E4SQ87_9ASCO</name>
<reference evidence="2" key="1">
    <citation type="submission" date="2016-05" db="EMBL/GenBank/DDBJ databases">
        <title>Comparative genomics of biotechnologically important yeasts.</title>
        <authorList>
            <consortium name="DOE Joint Genome Institute"/>
            <person name="Riley R."/>
            <person name="Haridas S."/>
            <person name="Wolfe K.H."/>
            <person name="Lopes M.R."/>
            <person name="Hittinger C.T."/>
            <person name="Goker M."/>
            <person name="Salamov A."/>
            <person name="Wisecaver J."/>
            <person name="Long T.M."/>
            <person name="Aerts A.L."/>
            <person name="Barry K."/>
            <person name="Choi C."/>
            <person name="Clum A."/>
            <person name="Coughlan A.Y."/>
            <person name="Deshpande S."/>
            <person name="Douglass A.P."/>
            <person name="Hanson S.J."/>
            <person name="Klenk H.-P."/>
            <person name="Labutti K."/>
            <person name="Lapidus A."/>
            <person name="Lindquist E."/>
            <person name="Lipzen A."/>
            <person name="Meier-Kolthoff J.P."/>
            <person name="Ohm R.A."/>
            <person name="Otillar R.P."/>
            <person name="Pangilinan J."/>
            <person name="Peng Y."/>
            <person name="Rokas A."/>
            <person name="Rosa C.A."/>
            <person name="Scheuner C."/>
            <person name="Sibirny A.A."/>
            <person name="Slot J.C."/>
            <person name="Stielow J.B."/>
            <person name="Sun H."/>
            <person name="Kurtzman C.P."/>
            <person name="Blackwell M."/>
            <person name="Grigoriev I.V."/>
            <person name="Jeffries T.W."/>
        </authorList>
    </citation>
    <scope>NUCLEOTIDE SEQUENCE [LARGE SCALE GENOMIC DNA]</scope>
    <source>
        <strain evidence="2">NRRL Y-17324</strain>
    </source>
</reference>
<keyword evidence="2" id="KW-1185">Reference proteome</keyword>
<dbReference type="RefSeq" id="XP_020066719.1">
    <property type="nucleotide sequence ID" value="XM_020207131.1"/>
</dbReference>
<protein>
    <submittedName>
        <fullName evidence="1">Uncharacterized protein</fullName>
    </submittedName>
</protein>
<dbReference type="EMBL" id="KV453909">
    <property type="protein sequence ID" value="ODV81597.1"/>
    <property type="molecule type" value="Genomic_DNA"/>
</dbReference>
<evidence type="ECO:0000313" key="1">
    <source>
        <dbReference type="EMBL" id="ODV81597.1"/>
    </source>
</evidence>
<accession>A0A1E4SQ87</accession>
<dbReference type="AlphaFoldDB" id="A0A1E4SQ87"/>
<organism evidence="1 2">
    <name type="scientific">Suhomyces tanzawaensis NRRL Y-17324</name>
    <dbReference type="NCBI Taxonomy" id="984487"/>
    <lineage>
        <taxon>Eukaryota</taxon>
        <taxon>Fungi</taxon>
        <taxon>Dikarya</taxon>
        <taxon>Ascomycota</taxon>
        <taxon>Saccharomycotina</taxon>
        <taxon>Pichiomycetes</taxon>
        <taxon>Debaryomycetaceae</taxon>
        <taxon>Suhomyces</taxon>
    </lineage>
</organism>
<dbReference type="Proteomes" id="UP000094285">
    <property type="component" value="Unassembled WGS sequence"/>
</dbReference>
<dbReference type="GeneID" id="30981268"/>
<proteinExistence type="predicted"/>
<sequence>MKVSELGSKRTGTHCCPDTRSSFVDVVIPRPVEVCGIQEPPTQGPTFAPPTANSGKFRCGSGVVISITEKRN</sequence>
<evidence type="ECO:0000313" key="2">
    <source>
        <dbReference type="Proteomes" id="UP000094285"/>
    </source>
</evidence>
<gene>
    <name evidence="1" type="ORF">CANTADRAFT_24480</name>
</gene>